<reference evidence="1 2" key="1">
    <citation type="submission" date="2024-04" db="EMBL/GenBank/DDBJ databases">
        <title>Tritrichomonas musculus Genome.</title>
        <authorList>
            <person name="Alves-Ferreira E."/>
            <person name="Grigg M."/>
            <person name="Lorenzi H."/>
            <person name="Galac M."/>
        </authorList>
    </citation>
    <scope>NUCLEOTIDE SEQUENCE [LARGE SCALE GENOMIC DNA]</scope>
    <source>
        <strain evidence="1 2">EAF2021</strain>
    </source>
</reference>
<keyword evidence="2" id="KW-1185">Reference proteome</keyword>
<evidence type="ECO:0000313" key="1">
    <source>
        <dbReference type="EMBL" id="KAK8881004.1"/>
    </source>
</evidence>
<protein>
    <submittedName>
        <fullName evidence="1">Uncharacterized protein</fullName>
    </submittedName>
</protein>
<comment type="caution">
    <text evidence="1">The sequence shown here is derived from an EMBL/GenBank/DDBJ whole genome shotgun (WGS) entry which is preliminary data.</text>
</comment>
<organism evidence="1 2">
    <name type="scientific">Tritrichomonas musculus</name>
    <dbReference type="NCBI Taxonomy" id="1915356"/>
    <lineage>
        <taxon>Eukaryota</taxon>
        <taxon>Metamonada</taxon>
        <taxon>Parabasalia</taxon>
        <taxon>Tritrichomonadida</taxon>
        <taxon>Tritrichomonadidae</taxon>
        <taxon>Tritrichomonas</taxon>
    </lineage>
</organism>
<accession>A0ABR2JQP0</accession>
<dbReference type="EMBL" id="JAPFFF010000010">
    <property type="protein sequence ID" value="KAK8881004.1"/>
    <property type="molecule type" value="Genomic_DNA"/>
</dbReference>
<evidence type="ECO:0000313" key="2">
    <source>
        <dbReference type="Proteomes" id="UP001470230"/>
    </source>
</evidence>
<proteinExistence type="predicted"/>
<sequence>MSQEQATFSFNEELDDNTSDKVCIQLSTEVININYYQLFKWSKLVRDEYPKNEISRLSSYICQMQQQYNIKQENIKSFLNSISIEQIQITIDQYFDYLKLSKILNVEMISRILQKFAQNHCNDVIFIRKNIHDQLSSQKNGFEMISYLLFYPKWKKF</sequence>
<gene>
    <name evidence="1" type="ORF">M9Y10_003713</name>
</gene>
<dbReference type="Proteomes" id="UP001470230">
    <property type="component" value="Unassembled WGS sequence"/>
</dbReference>
<name>A0ABR2JQP0_9EUKA</name>